<dbReference type="PANTHER" id="PTHR43649">
    <property type="entry name" value="ARABINOSE-BINDING PROTEIN-RELATED"/>
    <property type="match status" value="1"/>
</dbReference>
<comment type="subcellular location">
    <subcellularLocation>
        <location evidence="1">Cell envelope</location>
    </subcellularLocation>
</comment>
<dbReference type="Pfam" id="PF01547">
    <property type="entry name" value="SBP_bac_1"/>
    <property type="match status" value="1"/>
</dbReference>
<dbReference type="EMBL" id="UINC01017285">
    <property type="protein sequence ID" value="SVA71458.1"/>
    <property type="molecule type" value="Genomic_DNA"/>
</dbReference>
<evidence type="ECO:0000256" key="4">
    <source>
        <dbReference type="ARBA" id="ARBA00022729"/>
    </source>
</evidence>
<dbReference type="GO" id="GO:0055085">
    <property type="term" value="P:transmembrane transport"/>
    <property type="evidence" value="ECO:0007669"/>
    <property type="project" value="InterPro"/>
</dbReference>
<evidence type="ECO:0000256" key="3">
    <source>
        <dbReference type="ARBA" id="ARBA00022448"/>
    </source>
</evidence>
<name>A0A381Y374_9ZZZZ</name>
<dbReference type="PANTHER" id="PTHR43649:SF28">
    <property type="entry name" value="BINDING PROTEIN COMPONENT OF ABC SUGAR TRANSPORTER-RELATED"/>
    <property type="match status" value="1"/>
</dbReference>
<dbReference type="AlphaFoldDB" id="A0A381Y374"/>
<dbReference type="PROSITE" id="PS01037">
    <property type="entry name" value="SBP_BACTERIAL_1"/>
    <property type="match status" value="1"/>
</dbReference>
<comment type="similarity">
    <text evidence="2">Belongs to the bacterial solute-binding protein 1 family.</text>
</comment>
<dbReference type="GO" id="GO:0030313">
    <property type="term" value="C:cell envelope"/>
    <property type="evidence" value="ECO:0007669"/>
    <property type="project" value="UniProtKB-SubCell"/>
</dbReference>
<protein>
    <submittedName>
        <fullName evidence="5">Uncharacterized protein</fullName>
    </submittedName>
</protein>
<dbReference type="Gene3D" id="3.40.190.10">
    <property type="entry name" value="Periplasmic binding protein-like II"/>
    <property type="match status" value="2"/>
</dbReference>
<proteinExistence type="inferred from homology"/>
<dbReference type="InterPro" id="IPR006059">
    <property type="entry name" value="SBP"/>
</dbReference>
<keyword evidence="3" id="KW-0813">Transport</keyword>
<dbReference type="SUPFAM" id="SSF53850">
    <property type="entry name" value="Periplasmic binding protein-like II"/>
    <property type="match status" value="1"/>
</dbReference>
<sequence length="416" mass="46058">MKKIFSITLIIFSFLFILSNAVAGTLILESWRNDDADAWNEKIIPAFNAKHPDIEVIFQTTIPNQYAASVSAKLEGGNAGDLITCIPFDQSLKLFNRGWLASLNDLNGLENFPQVAKDAWSTDDQSDLFCVPMASVSHGFMYNKDIFSELGLSVPKTESEFFAVLDKIKADGNYTPLAIGTADTWAIATMGWQNVGPNFWKGEKGRKGIISGDEKFTDSHYIDALKSLERWGDYMADGYQAQTYPDSQNLFTLGMAAIYPTGSWEIFTFSQNADFEFSAFAPYVPDGQSDCYIDDHTDIGIGLNVDSKNGKEARVFLEWLTTAEFAEIFANEVPGFFPLHTHAINVNDPVAQAFISWKDDCDVTIRNSVHIVGRGEPNLESVLWEVVSGVVNGTVTPEDAGARAEASLANWYEPHQ</sequence>
<evidence type="ECO:0000256" key="2">
    <source>
        <dbReference type="ARBA" id="ARBA00008520"/>
    </source>
</evidence>
<keyword evidence="4" id="KW-0732">Signal</keyword>
<gene>
    <name evidence="5" type="ORF">METZ01_LOCUS124312</name>
</gene>
<accession>A0A381Y374</accession>
<dbReference type="InterPro" id="IPR006061">
    <property type="entry name" value="SBP_1_CS"/>
</dbReference>
<dbReference type="InterPro" id="IPR050490">
    <property type="entry name" value="Bact_solute-bd_prot1"/>
</dbReference>
<evidence type="ECO:0000313" key="5">
    <source>
        <dbReference type="EMBL" id="SVA71458.1"/>
    </source>
</evidence>
<reference evidence="5" key="1">
    <citation type="submission" date="2018-05" db="EMBL/GenBank/DDBJ databases">
        <authorList>
            <person name="Lanie J.A."/>
            <person name="Ng W.-L."/>
            <person name="Kazmierczak K.M."/>
            <person name="Andrzejewski T.M."/>
            <person name="Davidsen T.M."/>
            <person name="Wayne K.J."/>
            <person name="Tettelin H."/>
            <person name="Glass J.I."/>
            <person name="Rusch D."/>
            <person name="Podicherti R."/>
            <person name="Tsui H.-C.T."/>
            <person name="Winkler M.E."/>
        </authorList>
    </citation>
    <scope>NUCLEOTIDE SEQUENCE</scope>
</reference>
<evidence type="ECO:0000256" key="1">
    <source>
        <dbReference type="ARBA" id="ARBA00004196"/>
    </source>
</evidence>
<organism evidence="5">
    <name type="scientific">marine metagenome</name>
    <dbReference type="NCBI Taxonomy" id="408172"/>
    <lineage>
        <taxon>unclassified sequences</taxon>
        <taxon>metagenomes</taxon>
        <taxon>ecological metagenomes</taxon>
    </lineage>
</organism>